<evidence type="ECO:0000313" key="3">
    <source>
        <dbReference type="EMBL" id="PAV68722.1"/>
    </source>
</evidence>
<comment type="caution">
    <text evidence="3">The sequence shown here is derived from an EMBL/GenBank/DDBJ whole genome shotgun (WGS) entry which is preliminary data.</text>
</comment>
<feature type="domain" description="C-type lectin" evidence="2">
    <location>
        <begin position="57"/>
        <end position="169"/>
    </location>
</feature>
<dbReference type="SUPFAM" id="SSF56436">
    <property type="entry name" value="C-type lectin-like"/>
    <property type="match status" value="1"/>
</dbReference>
<dbReference type="OrthoDB" id="418245at2759"/>
<evidence type="ECO:0000313" key="4">
    <source>
        <dbReference type="Proteomes" id="UP000218231"/>
    </source>
</evidence>
<keyword evidence="4" id="KW-1185">Reference proteome</keyword>
<evidence type="ECO:0000256" key="1">
    <source>
        <dbReference type="ARBA" id="ARBA00023157"/>
    </source>
</evidence>
<dbReference type="PROSITE" id="PS50041">
    <property type="entry name" value="C_TYPE_LECTIN_2"/>
    <property type="match status" value="1"/>
</dbReference>
<gene>
    <name evidence="3" type="ORF">WR25_15141</name>
</gene>
<name>A0A2A2K497_9BILA</name>
<dbReference type="InterPro" id="IPR018378">
    <property type="entry name" value="C-type_lectin_CS"/>
</dbReference>
<dbReference type="PANTHER" id="PTHR22801:SF63">
    <property type="entry name" value="C-TYPE LECTIN DOMAIN-CONTAINING PROTEIN"/>
    <property type="match status" value="1"/>
</dbReference>
<dbReference type="InterPro" id="IPR050801">
    <property type="entry name" value="Ca-Dep_Lectins_ImmuneDev"/>
</dbReference>
<dbReference type="Gene3D" id="3.10.100.10">
    <property type="entry name" value="Mannose-Binding Protein A, subunit A"/>
    <property type="match status" value="1"/>
</dbReference>
<protein>
    <recommendedName>
        <fullName evidence="2">C-type lectin domain-containing protein</fullName>
    </recommendedName>
</protein>
<dbReference type="InterPro" id="IPR001304">
    <property type="entry name" value="C-type_lectin-like"/>
</dbReference>
<dbReference type="Proteomes" id="UP000218231">
    <property type="component" value="Unassembled WGS sequence"/>
</dbReference>
<dbReference type="InterPro" id="IPR016186">
    <property type="entry name" value="C-type_lectin-like/link_sf"/>
</dbReference>
<reference evidence="3 4" key="1">
    <citation type="journal article" date="2017" name="Curr. Biol.">
        <title>Genome architecture and evolution of a unichromosomal asexual nematode.</title>
        <authorList>
            <person name="Fradin H."/>
            <person name="Zegar C."/>
            <person name="Gutwein M."/>
            <person name="Lucas J."/>
            <person name="Kovtun M."/>
            <person name="Corcoran D."/>
            <person name="Baugh L.R."/>
            <person name="Kiontke K."/>
            <person name="Gunsalus K."/>
            <person name="Fitch D.H."/>
            <person name="Piano F."/>
        </authorList>
    </citation>
    <scope>NUCLEOTIDE SEQUENCE [LARGE SCALE GENOMIC DNA]</scope>
    <source>
        <strain evidence="3">PF1309</strain>
    </source>
</reference>
<dbReference type="Pfam" id="PF00059">
    <property type="entry name" value="Lectin_C"/>
    <property type="match status" value="1"/>
</dbReference>
<organism evidence="3 4">
    <name type="scientific">Diploscapter pachys</name>
    <dbReference type="NCBI Taxonomy" id="2018661"/>
    <lineage>
        <taxon>Eukaryota</taxon>
        <taxon>Metazoa</taxon>
        <taxon>Ecdysozoa</taxon>
        <taxon>Nematoda</taxon>
        <taxon>Chromadorea</taxon>
        <taxon>Rhabditida</taxon>
        <taxon>Rhabditina</taxon>
        <taxon>Rhabditomorpha</taxon>
        <taxon>Rhabditoidea</taxon>
        <taxon>Rhabditidae</taxon>
        <taxon>Diploscapter</taxon>
    </lineage>
</organism>
<dbReference type="InterPro" id="IPR016187">
    <property type="entry name" value="CTDL_fold"/>
</dbReference>
<sequence length="186" mass="21068">MLILNGQPVVDGCITAPDLEDDGGIYSNIYWDFYGHFRDNRHYRDNCHYYSNINDDYMHKSYFVHTDPFAIYDKPASDAYCAMLAPPAHLAYIKTQEQADGILAYYGHIYTWLGMMSIPGGASNFFYGDGTPVGPWNNWIPGQPNDPSGNFDCAYTQFPDMEWLSSYCNMNVASVLCEVDPIFACP</sequence>
<dbReference type="STRING" id="2018661.A0A2A2K497"/>
<dbReference type="CDD" id="cd00037">
    <property type="entry name" value="CLECT"/>
    <property type="match status" value="1"/>
</dbReference>
<dbReference type="EMBL" id="LIAE01009702">
    <property type="protein sequence ID" value="PAV68722.1"/>
    <property type="molecule type" value="Genomic_DNA"/>
</dbReference>
<proteinExistence type="predicted"/>
<evidence type="ECO:0000259" key="2">
    <source>
        <dbReference type="PROSITE" id="PS50041"/>
    </source>
</evidence>
<dbReference type="PROSITE" id="PS00615">
    <property type="entry name" value="C_TYPE_LECTIN_1"/>
    <property type="match status" value="1"/>
</dbReference>
<dbReference type="AlphaFoldDB" id="A0A2A2K497"/>
<dbReference type="SMART" id="SM00034">
    <property type="entry name" value="CLECT"/>
    <property type="match status" value="1"/>
</dbReference>
<keyword evidence="1" id="KW-1015">Disulfide bond</keyword>
<dbReference type="PANTHER" id="PTHR22801">
    <property type="entry name" value="LITHOSTATHINE"/>
    <property type="match status" value="1"/>
</dbReference>
<accession>A0A2A2K497</accession>